<comment type="similarity">
    <text evidence="2">Belongs to the CREG family.</text>
</comment>
<dbReference type="GO" id="GO:0012505">
    <property type="term" value="C:endomembrane system"/>
    <property type="evidence" value="ECO:0007669"/>
    <property type="project" value="UniProtKB-ARBA"/>
</dbReference>
<dbReference type="FunFam" id="2.30.110.10:FF:000004">
    <property type="entry name" value="Cellular repressor of E1A-stimulated genes 1"/>
    <property type="match status" value="1"/>
</dbReference>
<feature type="chain" id="PRO_5026720270" evidence="6">
    <location>
        <begin position="30"/>
        <end position="226"/>
    </location>
</feature>
<gene>
    <name evidence="9" type="primary">LOC115883677</name>
</gene>
<organism evidence="8 9">
    <name type="scientific">Sitophilus oryzae</name>
    <name type="common">Rice weevil</name>
    <name type="synonym">Curculio oryzae</name>
    <dbReference type="NCBI Taxonomy" id="7048"/>
    <lineage>
        <taxon>Eukaryota</taxon>
        <taxon>Metazoa</taxon>
        <taxon>Ecdysozoa</taxon>
        <taxon>Arthropoda</taxon>
        <taxon>Hexapoda</taxon>
        <taxon>Insecta</taxon>
        <taxon>Pterygota</taxon>
        <taxon>Neoptera</taxon>
        <taxon>Endopterygota</taxon>
        <taxon>Coleoptera</taxon>
        <taxon>Polyphaga</taxon>
        <taxon>Cucujiformia</taxon>
        <taxon>Curculionidae</taxon>
        <taxon>Dryophthorinae</taxon>
        <taxon>Sitophilus</taxon>
    </lineage>
</organism>
<proteinExistence type="inferred from homology"/>
<dbReference type="Proteomes" id="UP000504635">
    <property type="component" value="Unplaced"/>
</dbReference>
<dbReference type="SUPFAM" id="SSF50475">
    <property type="entry name" value="FMN-binding split barrel"/>
    <property type="match status" value="1"/>
</dbReference>
<dbReference type="InterPro" id="IPR055343">
    <property type="entry name" value="CREG_beta-barrel"/>
</dbReference>
<dbReference type="FunCoup" id="A0A6J2Y280">
    <property type="interactions" value="25"/>
</dbReference>
<evidence type="ECO:0000256" key="5">
    <source>
        <dbReference type="ARBA" id="ARBA00023180"/>
    </source>
</evidence>
<accession>A0A6J2Y280</accession>
<dbReference type="RefSeq" id="XP_030757918.1">
    <property type="nucleotide sequence ID" value="XM_030902058.1"/>
</dbReference>
<keyword evidence="3" id="KW-0964">Secreted</keyword>
<evidence type="ECO:0000313" key="8">
    <source>
        <dbReference type="Proteomes" id="UP000504635"/>
    </source>
</evidence>
<dbReference type="PANTHER" id="PTHR13343:SF17">
    <property type="entry name" value="CELLULAR REPRESSOR OF E1A-STIMULATED GENES, ISOFORM A"/>
    <property type="match status" value="1"/>
</dbReference>
<dbReference type="GO" id="GO:0005615">
    <property type="term" value="C:extracellular space"/>
    <property type="evidence" value="ECO:0007669"/>
    <property type="project" value="TreeGrafter"/>
</dbReference>
<keyword evidence="8" id="KW-1185">Reference proteome</keyword>
<evidence type="ECO:0000256" key="6">
    <source>
        <dbReference type="SAM" id="SignalP"/>
    </source>
</evidence>
<evidence type="ECO:0000256" key="3">
    <source>
        <dbReference type="ARBA" id="ARBA00022525"/>
    </source>
</evidence>
<dbReference type="InterPro" id="IPR012349">
    <property type="entry name" value="Split_barrel_FMN-bd"/>
</dbReference>
<evidence type="ECO:0000259" key="7">
    <source>
        <dbReference type="Pfam" id="PF13883"/>
    </source>
</evidence>
<dbReference type="Pfam" id="PF13883">
    <property type="entry name" value="CREG_beta-barrel"/>
    <property type="match status" value="1"/>
</dbReference>
<dbReference type="OrthoDB" id="46836at2759"/>
<dbReference type="Gene3D" id="2.30.110.10">
    <property type="entry name" value="Electron Transport, Fmn-binding Protein, Chain A"/>
    <property type="match status" value="1"/>
</dbReference>
<evidence type="ECO:0000256" key="4">
    <source>
        <dbReference type="ARBA" id="ARBA00022729"/>
    </source>
</evidence>
<evidence type="ECO:0000313" key="9">
    <source>
        <dbReference type="RefSeq" id="XP_030757918.1"/>
    </source>
</evidence>
<sequence length="226" mass="25353">MKRDIFLIKLTLLSCFLLISGNAIDKIDSSDPPSPDNTPLMARYIVHNTDWASVATISTQNSILGYPFVSLKSFCDGPVDNSTGIPYFYMTGMDVSSKDLENNNSVTIMTSLAEGDFCSGNEYDPQDPRCPKVMITGKFVKLPESDSEFAFANQSLFERHPEMSSWPQDHNFYVAKIDMEQICVLASFGGIIYVSLSDYFNPNYTDAINYDSHLRRVSVEHISDDM</sequence>
<feature type="signal peptide" evidence="6">
    <location>
        <begin position="1"/>
        <end position="29"/>
    </location>
</feature>
<feature type="domain" description="CREG-like beta-barrel" evidence="7">
    <location>
        <begin position="33"/>
        <end position="201"/>
    </location>
</feature>
<keyword evidence="5" id="KW-0325">Glycoprotein</keyword>
<evidence type="ECO:0000256" key="1">
    <source>
        <dbReference type="ARBA" id="ARBA00004613"/>
    </source>
</evidence>
<dbReference type="PANTHER" id="PTHR13343">
    <property type="entry name" value="CREG1 PROTEIN"/>
    <property type="match status" value="1"/>
</dbReference>
<keyword evidence="4 6" id="KW-0732">Signal</keyword>
<dbReference type="GeneID" id="115883677"/>
<protein>
    <submittedName>
        <fullName evidence="9">Protein CREG1-like</fullName>
    </submittedName>
</protein>
<dbReference type="AlphaFoldDB" id="A0A6J2Y280"/>
<evidence type="ECO:0000256" key="2">
    <source>
        <dbReference type="ARBA" id="ARBA00009230"/>
    </source>
</evidence>
<dbReference type="GO" id="GO:0005737">
    <property type="term" value="C:cytoplasm"/>
    <property type="evidence" value="ECO:0007669"/>
    <property type="project" value="UniProtKB-ARBA"/>
</dbReference>
<dbReference type="KEGG" id="soy:115883677"/>
<comment type="subcellular location">
    <subcellularLocation>
        <location evidence="1">Secreted</location>
    </subcellularLocation>
</comment>
<reference evidence="9" key="1">
    <citation type="submission" date="2025-08" db="UniProtKB">
        <authorList>
            <consortium name="RefSeq"/>
        </authorList>
    </citation>
    <scope>IDENTIFICATION</scope>
    <source>
        <tissue evidence="9">Gonads</tissue>
    </source>
</reference>
<name>A0A6J2Y280_SITOR</name>
<dbReference type="InParanoid" id="A0A6J2Y280"/>